<proteinExistence type="predicted"/>
<dbReference type="RefSeq" id="WP_280625852.1">
    <property type="nucleotide sequence ID" value="NZ_CP165735.1"/>
</dbReference>
<protein>
    <submittedName>
        <fullName evidence="1">Uncharacterized protein</fullName>
    </submittedName>
</protein>
<dbReference type="AlphaFoldDB" id="A0AB39YQK0"/>
<name>A0AB39YQK0_9MICC</name>
<organism evidence="1">
    <name type="scientific">Paenarthrobacter sp. AMU7</name>
    <dbReference type="NCBI Taxonomy" id="3162492"/>
    <lineage>
        <taxon>Bacteria</taxon>
        <taxon>Bacillati</taxon>
        <taxon>Actinomycetota</taxon>
        <taxon>Actinomycetes</taxon>
        <taxon>Micrococcales</taxon>
        <taxon>Micrococcaceae</taxon>
        <taxon>Paenarthrobacter</taxon>
    </lineage>
</organism>
<gene>
    <name evidence="1" type="ORF">ABQM86_01805</name>
</gene>
<sequence length="273" mass="30573">MRVVKLGIKHPHRAYIAFVAIEEEGEETWAPIGRLKCPWGDLARFQETEAKWEAIASASARASDVDAEVVELTFGCFDKTNSLNYWAGNYAGVTAVSDPEAFRKLHSIRWEEFVDSLCFEDDGELILALDASMELARRLAMNDPSKVQSELAKVLNEAREEHFELVSLGRLGKKRWTISGSSTRPRIEDLTEAAAIIEGWLGAAKVQEWNEIQALRSEVARLSSIISKASGVLKANGLTRGAATIRRLHGLTSYPVPRLKSYYEMTREMKKNM</sequence>
<dbReference type="EMBL" id="CP165735">
    <property type="protein sequence ID" value="XDV71950.1"/>
    <property type="molecule type" value="Genomic_DNA"/>
</dbReference>
<accession>A0AB39YQK0</accession>
<reference evidence="1" key="1">
    <citation type="submission" date="2024-07" db="EMBL/GenBank/DDBJ databases">
        <authorList>
            <person name="Li J."/>
            <person name="Wei H."/>
            <person name="Ma J."/>
        </authorList>
    </citation>
    <scope>NUCLEOTIDE SEQUENCE</scope>
    <source>
        <strain evidence="1">AMU7</strain>
    </source>
</reference>
<evidence type="ECO:0000313" key="1">
    <source>
        <dbReference type="EMBL" id="XDV71950.1"/>
    </source>
</evidence>